<dbReference type="InterPro" id="IPR003752">
    <property type="entry name" value="DiS_bond_form_DsbB/BdbC"/>
</dbReference>
<dbReference type="Proteomes" id="UP001548590">
    <property type="component" value="Unassembled WGS sequence"/>
</dbReference>
<sequence length="170" mass="18896">MHARFPLRPVFVAICVYSFGLIGFGLLLQSFKGITPCPMCIMQRYAFVGAGLIGLLGAIHNPNGFMRRVYAFLIFAVSLAGLGVAIRQSWLQHFPPTQTVCGPDLSYMLNSFPLGEALPMLFQGYGDCSVVDWTFLGLSIAEWSIVNFMLIAGFAFWQMVRTGPERRRFG</sequence>
<keyword evidence="4 14" id="KW-1003">Cell membrane</keyword>
<dbReference type="Pfam" id="PF02600">
    <property type="entry name" value="DsbB"/>
    <property type="match status" value="1"/>
</dbReference>
<evidence type="ECO:0000256" key="5">
    <source>
        <dbReference type="ARBA" id="ARBA00022519"/>
    </source>
</evidence>
<dbReference type="RefSeq" id="WP_345927556.1">
    <property type="nucleotide sequence ID" value="NZ_JBDIVF010000004.1"/>
</dbReference>
<evidence type="ECO:0000256" key="14">
    <source>
        <dbReference type="HAMAP-Rule" id="MF_00286"/>
    </source>
</evidence>
<dbReference type="PANTHER" id="PTHR36570">
    <property type="entry name" value="DISULFIDE BOND FORMATION PROTEIN B"/>
    <property type="match status" value="1"/>
</dbReference>
<evidence type="ECO:0000256" key="4">
    <source>
        <dbReference type="ARBA" id="ARBA00022475"/>
    </source>
</evidence>
<feature type="disulfide bond" description="Redox-active" evidence="14">
    <location>
        <begin position="37"/>
        <end position="40"/>
    </location>
</feature>
<organism evidence="16 17">
    <name type="scientific">Uliginosibacterium paludis</name>
    <dbReference type="NCBI Taxonomy" id="1615952"/>
    <lineage>
        <taxon>Bacteria</taxon>
        <taxon>Pseudomonadati</taxon>
        <taxon>Pseudomonadota</taxon>
        <taxon>Betaproteobacteria</taxon>
        <taxon>Rhodocyclales</taxon>
        <taxon>Zoogloeaceae</taxon>
        <taxon>Uliginosibacterium</taxon>
    </lineage>
</organism>
<comment type="caution">
    <text evidence="16">The sequence shown here is derived from an EMBL/GenBank/DDBJ whole genome shotgun (WGS) entry which is preliminary data.</text>
</comment>
<gene>
    <name evidence="14" type="primary">dsbB</name>
    <name evidence="16" type="ORF">ABVT11_12610</name>
</gene>
<keyword evidence="9 14" id="KW-0560">Oxidoreductase</keyword>
<evidence type="ECO:0000256" key="8">
    <source>
        <dbReference type="ARBA" id="ARBA00022989"/>
    </source>
</evidence>
<dbReference type="HAMAP" id="MF_00286">
    <property type="entry name" value="DsbB"/>
    <property type="match status" value="1"/>
</dbReference>
<reference evidence="16 17" key="1">
    <citation type="submission" date="2024-07" db="EMBL/GenBank/DDBJ databases">
        <title>Uliginosibacterium paludis KCTC:42655.</title>
        <authorList>
            <person name="Kim M.K."/>
        </authorList>
    </citation>
    <scope>NUCLEOTIDE SEQUENCE [LARGE SCALE GENOMIC DNA]</scope>
    <source>
        <strain evidence="16 17">KCTC 42655</strain>
    </source>
</reference>
<feature type="topological domain" description="Cytoplasmic" evidence="14">
    <location>
        <begin position="1"/>
        <end position="10"/>
    </location>
</feature>
<evidence type="ECO:0000256" key="12">
    <source>
        <dbReference type="ARBA" id="ARBA00023186"/>
    </source>
</evidence>
<dbReference type="Gene3D" id="1.20.1550.10">
    <property type="entry name" value="DsbB-like"/>
    <property type="match status" value="1"/>
</dbReference>
<keyword evidence="3 14" id="KW-0813">Transport</keyword>
<evidence type="ECO:0000256" key="3">
    <source>
        <dbReference type="ARBA" id="ARBA00022448"/>
    </source>
</evidence>
<evidence type="ECO:0000256" key="6">
    <source>
        <dbReference type="ARBA" id="ARBA00022692"/>
    </source>
</evidence>
<evidence type="ECO:0000256" key="15">
    <source>
        <dbReference type="SAM" id="Phobius"/>
    </source>
</evidence>
<feature type="transmembrane region" description="Helical" evidence="15">
    <location>
        <begin position="140"/>
        <end position="160"/>
    </location>
</feature>
<keyword evidence="7 14" id="KW-0249">Electron transport</keyword>
<feature type="transmembrane region" description="Helical" evidence="15">
    <location>
        <begin position="71"/>
        <end position="90"/>
    </location>
</feature>
<comment type="function">
    <text evidence="14">Required for disulfide bond formation in some periplasmic proteins. Acts by oxidizing the DsbA protein.</text>
</comment>
<dbReference type="InterPro" id="IPR022920">
    <property type="entry name" value="Disulphide_bond_form_DsbB"/>
</dbReference>
<evidence type="ECO:0000256" key="1">
    <source>
        <dbReference type="ARBA" id="ARBA00004429"/>
    </source>
</evidence>
<feature type="topological domain" description="Cytoplasmic" evidence="14">
    <location>
        <begin position="162"/>
        <end position="170"/>
    </location>
</feature>
<evidence type="ECO:0000256" key="13">
    <source>
        <dbReference type="ARBA" id="ARBA00023284"/>
    </source>
</evidence>
<evidence type="ECO:0000313" key="17">
    <source>
        <dbReference type="Proteomes" id="UP001548590"/>
    </source>
</evidence>
<keyword evidence="5" id="KW-0997">Cell inner membrane</keyword>
<evidence type="ECO:0000256" key="10">
    <source>
        <dbReference type="ARBA" id="ARBA00023136"/>
    </source>
</evidence>
<dbReference type="EMBL" id="JBEWLZ010000006">
    <property type="protein sequence ID" value="MET1490670.1"/>
    <property type="molecule type" value="Genomic_DNA"/>
</dbReference>
<keyword evidence="17" id="KW-1185">Reference proteome</keyword>
<feature type="topological domain" description="Periplasmic" evidence="14">
    <location>
        <begin position="28"/>
        <end position="45"/>
    </location>
</feature>
<comment type="subcellular location">
    <subcellularLocation>
        <location evidence="1">Cell inner membrane</location>
        <topology evidence="1">Multi-pass membrane protein</topology>
    </subcellularLocation>
    <subcellularLocation>
        <location evidence="14">Cell membrane</location>
        <topology evidence="14">Multi-pass membrane protein</topology>
    </subcellularLocation>
</comment>
<accession>A0ABV2CRZ4</accession>
<name>A0ABV2CRZ4_9RHOO</name>
<keyword evidence="8 14" id="KW-1133">Transmembrane helix</keyword>
<feature type="transmembrane region" description="Helical" evidence="15">
    <location>
        <begin position="7"/>
        <end position="29"/>
    </location>
</feature>
<feature type="topological domain" description="Cytoplasmic" evidence="14">
    <location>
        <begin position="63"/>
        <end position="68"/>
    </location>
</feature>
<keyword evidence="12 14" id="KW-0143">Chaperone</keyword>
<evidence type="ECO:0000256" key="9">
    <source>
        <dbReference type="ARBA" id="ARBA00023002"/>
    </source>
</evidence>
<evidence type="ECO:0000256" key="2">
    <source>
        <dbReference type="ARBA" id="ARBA00008823"/>
    </source>
</evidence>
<keyword evidence="11 14" id="KW-1015">Disulfide bond</keyword>
<keyword evidence="10 14" id="KW-0472">Membrane</keyword>
<feature type="transmembrane region" description="Helical" evidence="15">
    <location>
        <begin position="41"/>
        <end position="59"/>
    </location>
</feature>
<proteinExistence type="inferred from homology"/>
<keyword evidence="6 14" id="KW-0812">Transmembrane</keyword>
<protein>
    <recommendedName>
        <fullName evidence="14">Disulfide bond formation protein B</fullName>
    </recommendedName>
    <alternativeName>
        <fullName evidence="14">Disulfide oxidoreductase</fullName>
    </alternativeName>
</protein>
<evidence type="ECO:0000313" key="16">
    <source>
        <dbReference type="EMBL" id="MET1490670.1"/>
    </source>
</evidence>
<keyword evidence="13 14" id="KW-0676">Redox-active center</keyword>
<evidence type="ECO:0000256" key="11">
    <source>
        <dbReference type="ARBA" id="ARBA00023157"/>
    </source>
</evidence>
<comment type="caution">
    <text evidence="14">Lacks conserved residue(s) required for the propagation of feature annotation.</text>
</comment>
<dbReference type="SUPFAM" id="SSF158442">
    <property type="entry name" value="DsbB-like"/>
    <property type="match status" value="1"/>
</dbReference>
<evidence type="ECO:0000256" key="7">
    <source>
        <dbReference type="ARBA" id="ARBA00022982"/>
    </source>
</evidence>
<dbReference type="InterPro" id="IPR050183">
    <property type="entry name" value="DsbB"/>
</dbReference>
<dbReference type="PANTHER" id="PTHR36570:SF3">
    <property type="entry name" value="DISULFIDE BOND FORMATION PROTEIN B"/>
    <property type="match status" value="1"/>
</dbReference>
<dbReference type="InterPro" id="IPR023380">
    <property type="entry name" value="DsbB-like_sf"/>
</dbReference>
<comment type="similarity">
    <text evidence="2 14">Belongs to the DsbB family.</text>
</comment>